<sequence>MSEERVQIRPARLEDASGIAHVHVDSWRTTYRGLIPDAYLDGLSYYNREQERRRILQAQQDGRSQSSTIVATEAETGRIVGFVNGGRDRTGISGYAGELYAIYLLEEVQGMGLGRRLTRALVVELLRLGITSMTVVVLAENPAHYFYEALGARLLREQEDEIGGKRLAERVYGWADIRPLL</sequence>
<proteinExistence type="predicted"/>
<dbReference type="Pfam" id="PF08445">
    <property type="entry name" value="FR47"/>
    <property type="match status" value="1"/>
</dbReference>
<dbReference type="CDD" id="cd04301">
    <property type="entry name" value="NAT_SF"/>
    <property type="match status" value="1"/>
</dbReference>
<gene>
    <name evidence="2" type="primary">yuaI</name>
    <name evidence="2" type="ORF">KSX_33940</name>
</gene>
<dbReference type="RefSeq" id="WP_220194578.1">
    <property type="nucleotide sequence ID" value="NZ_BNJF01000001.1"/>
</dbReference>
<evidence type="ECO:0000313" key="2">
    <source>
        <dbReference type="EMBL" id="GHO45231.1"/>
    </source>
</evidence>
<keyword evidence="3" id="KW-1185">Reference proteome</keyword>
<protein>
    <submittedName>
        <fullName evidence="2">Putative N-acetyltransferase YuaI</fullName>
    </submittedName>
</protein>
<evidence type="ECO:0000259" key="1">
    <source>
        <dbReference type="PROSITE" id="PS51186"/>
    </source>
</evidence>
<feature type="domain" description="N-acetyltransferase" evidence="1">
    <location>
        <begin position="6"/>
        <end position="172"/>
    </location>
</feature>
<dbReference type="AlphaFoldDB" id="A0A8J3HXW5"/>
<dbReference type="Gene3D" id="3.40.630.30">
    <property type="match status" value="1"/>
</dbReference>
<reference evidence="2" key="1">
    <citation type="submission" date="2020-10" db="EMBL/GenBank/DDBJ databases">
        <title>Taxonomic study of unclassified bacteria belonging to the class Ktedonobacteria.</title>
        <authorList>
            <person name="Yabe S."/>
            <person name="Wang C.M."/>
            <person name="Zheng Y."/>
            <person name="Sakai Y."/>
            <person name="Cavaletti L."/>
            <person name="Monciardini P."/>
            <person name="Donadio S."/>
        </authorList>
    </citation>
    <scope>NUCLEOTIDE SEQUENCE</scope>
    <source>
        <strain evidence="2">SOSP1-1</strain>
    </source>
</reference>
<evidence type="ECO:0000313" key="3">
    <source>
        <dbReference type="Proteomes" id="UP000612362"/>
    </source>
</evidence>
<organism evidence="2 3">
    <name type="scientific">Ktedonospora formicarum</name>
    <dbReference type="NCBI Taxonomy" id="2778364"/>
    <lineage>
        <taxon>Bacteria</taxon>
        <taxon>Bacillati</taxon>
        <taxon>Chloroflexota</taxon>
        <taxon>Ktedonobacteria</taxon>
        <taxon>Ktedonobacterales</taxon>
        <taxon>Ktedonobacteraceae</taxon>
        <taxon>Ktedonospora</taxon>
    </lineage>
</organism>
<dbReference type="InterPro" id="IPR000182">
    <property type="entry name" value="GNAT_dom"/>
</dbReference>
<dbReference type="GO" id="GO:0016747">
    <property type="term" value="F:acyltransferase activity, transferring groups other than amino-acyl groups"/>
    <property type="evidence" value="ECO:0007669"/>
    <property type="project" value="InterPro"/>
</dbReference>
<dbReference type="PROSITE" id="PS51186">
    <property type="entry name" value="GNAT"/>
    <property type="match status" value="1"/>
</dbReference>
<dbReference type="InterPro" id="IPR016181">
    <property type="entry name" value="Acyl_CoA_acyltransferase"/>
</dbReference>
<dbReference type="InterPro" id="IPR013653">
    <property type="entry name" value="GCN5-like_dom"/>
</dbReference>
<dbReference type="Proteomes" id="UP000612362">
    <property type="component" value="Unassembled WGS sequence"/>
</dbReference>
<accession>A0A8J3HXW5</accession>
<comment type="caution">
    <text evidence="2">The sequence shown here is derived from an EMBL/GenBank/DDBJ whole genome shotgun (WGS) entry which is preliminary data.</text>
</comment>
<dbReference type="EMBL" id="BNJF01000001">
    <property type="protein sequence ID" value="GHO45231.1"/>
    <property type="molecule type" value="Genomic_DNA"/>
</dbReference>
<name>A0A8J3HXW5_9CHLR</name>
<dbReference type="SUPFAM" id="SSF55729">
    <property type="entry name" value="Acyl-CoA N-acyltransferases (Nat)"/>
    <property type="match status" value="1"/>
</dbReference>